<feature type="compositionally biased region" description="Gly residues" evidence="1">
    <location>
        <begin position="243"/>
        <end position="257"/>
    </location>
</feature>
<dbReference type="Proteomes" id="UP000252040">
    <property type="component" value="Unplaced"/>
</dbReference>
<dbReference type="GeneID" id="112391317"/>
<dbReference type="AlphaFoldDB" id="A0A341ACK1"/>
<sequence length="358" mass="37953">MGQLVKNNNNDSSNNIGEAAPISITKAPAGPAGHPKAAICRDDPTLRAQPTPHRAAQAPRSGFPAPNPAKLGTCVEEEGKFGRRSSKPLCLRGGRRGGQGDGSPGSGARNSEARRDVPGPAGRRTLLKDKGALTRACRPKPPRSSSKQAAGRARPGRGPRVPRKLQAAQVEPGRRHRKSRVSSLPFLRQDLVTGKREVPQTGGRQLTSRLRHASPQALQLLRAPRGAAGGGGWGMQRPSRSGRGMGGGSGESRAGCGGQPCAAEAEQICFPRSTLPAATWGAAETSRPTALGRLAGATGDRTRRRRYRGLGLLRPRRLSLFCRTPCAFTLCCQSERTPSTPRTRVHARSACFARCVHI</sequence>
<feature type="region of interest" description="Disordered" evidence="1">
    <location>
        <begin position="224"/>
        <end position="257"/>
    </location>
</feature>
<evidence type="ECO:0000313" key="3">
    <source>
        <dbReference type="RefSeq" id="XP_024588411.1"/>
    </source>
</evidence>
<feature type="compositionally biased region" description="Gly residues" evidence="1">
    <location>
        <begin position="96"/>
        <end position="105"/>
    </location>
</feature>
<accession>A0A341ACK1</accession>
<reference evidence="3" key="1">
    <citation type="submission" date="2025-08" db="UniProtKB">
        <authorList>
            <consortium name="RefSeq"/>
        </authorList>
    </citation>
    <scope>IDENTIFICATION</scope>
    <source>
        <tissue evidence="3">Meat</tissue>
    </source>
</reference>
<protein>
    <submittedName>
        <fullName evidence="3">Uncharacterized protein LOC112391317</fullName>
    </submittedName>
</protein>
<feature type="compositionally biased region" description="Basic residues" evidence="1">
    <location>
        <begin position="154"/>
        <end position="163"/>
    </location>
</feature>
<feature type="compositionally biased region" description="Low complexity" evidence="1">
    <location>
        <begin position="26"/>
        <end position="38"/>
    </location>
</feature>
<dbReference type="KEGG" id="nasi:112391317"/>
<gene>
    <name evidence="3" type="primary">LOC112391317</name>
</gene>
<organism evidence="2 3">
    <name type="scientific">Neophocaena asiaeorientalis asiaeorientalis</name>
    <name type="common">Yangtze finless porpoise</name>
    <name type="synonym">Neophocaena phocaenoides subsp. asiaeorientalis</name>
    <dbReference type="NCBI Taxonomy" id="1706337"/>
    <lineage>
        <taxon>Eukaryota</taxon>
        <taxon>Metazoa</taxon>
        <taxon>Chordata</taxon>
        <taxon>Craniata</taxon>
        <taxon>Vertebrata</taxon>
        <taxon>Euteleostomi</taxon>
        <taxon>Mammalia</taxon>
        <taxon>Eutheria</taxon>
        <taxon>Laurasiatheria</taxon>
        <taxon>Artiodactyla</taxon>
        <taxon>Whippomorpha</taxon>
        <taxon>Cetacea</taxon>
        <taxon>Odontoceti</taxon>
        <taxon>Phocoenidae</taxon>
        <taxon>Neophocaena</taxon>
    </lineage>
</organism>
<dbReference type="RefSeq" id="XP_024588411.1">
    <property type="nucleotide sequence ID" value="XM_024732643.1"/>
</dbReference>
<keyword evidence="2" id="KW-1185">Reference proteome</keyword>
<proteinExistence type="predicted"/>
<evidence type="ECO:0000313" key="2">
    <source>
        <dbReference type="Proteomes" id="UP000252040"/>
    </source>
</evidence>
<feature type="region of interest" description="Disordered" evidence="1">
    <location>
        <begin position="1"/>
        <end position="211"/>
    </location>
</feature>
<name>A0A341ACK1_NEOAA</name>
<evidence type="ECO:0000256" key="1">
    <source>
        <dbReference type="SAM" id="MobiDB-lite"/>
    </source>
</evidence>
<dbReference type="InParanoid" id="A0A341ACK1"/>